<sequence>MKKLLLLFTSFILSFAQAQTNEPIKDVPFSIIDEAPTFYGCDSLLNNKEKKRCLNLGMTRHIRKHFDVAIANCLKKEMVYNEKTKKEEEQCVSILPPGKKRIYLQFKIGKTGNVEDIVARAPHPKLKAEAIRVAKLIPPMIPGKQKGKAVRVGYTLPITFNVE</sequence>
<dbReference type="OrthoDB" id="1522859at2"/>
<dbReference type="STRING" id="1349785.GCA_000509405_02422"/>
<feature type="signal peptide" evidence="1">
    <location>
        <begin position="1"/>
        <end position="18"/>
    </location>
</feature>
<dbReference type="Pfam" id="PF03544">
    <property type="entry name" value="TonB_C"/>
    <property type="match status" value="1"/>
</dbReference>
<proteinExistence type="predicted"/>
<organism evidence="3 4">
    <name type="scientific">Tenacibaculum maritimum NCIMB 2154</name>
    <dbReference type="NCBI Taxonomy" id="1349785"/>
    <lineage>
        <taxon>Bacteria</taxon>
        <taxon>Pseudomonadati</taxon>
        <taxon>Bacteroidota</taxon>
        <taxon>Flavobacteriia</taxon>
        <taxon>Flavobacteriales</taxon>
        <taxon>Flavobacteriaceae</taxon>
        <taxon>Tenacibaculum</taxon>
    </lineage>
</organism>
<evidence type="ECO:0000313" key="4">
    <source>
        <dbReference type="Proteomes" id="UP000231564"/>
    </source>
</evidence>
<protein>
    <submittedName>
        <fullName evidence="3">TonB family protein</fullName>
    </submittedName>
</protein>
<dbReference type="InterPro" id="IPR037682">
    <property type="entry name" value="TonB_C"/>
</dbReference>
<feature type="chain" id="PRO_5013628255" evidence="1">
    <location>
        <begin position="19"/>
        <end position="163"/>
    </location>
</feature>
<dbReference type="GeneID" id="47721833"/>
<evidence type="ECO:0000256" key="1">
    <source>
        <dbReference type="SAM" id="SignalP"/>
    </source>
</evidence>
<keyword evidence="4" id="KW-1185">Reference proteome</keyword>
<evidence type="ECO:0000313" key="3">
    <source>
        <dbReference type="EMBL" id="SFZ80139.1"/>
    </source>
</evidence>
<dbReference type="KEGG" id="tmar:MARIT_0229"/>
<dbReference type="AlphaFoldDB" id="A0A2H1E636"/>
<dbReference type="SUPFAM" id="SSF74653">
    <property type="entry name" value="TolA/TonB C-terminal domain"/>
    <property type="match status" value="1"/>
</dbReference>
<keyword evidence="1" id="KW-0732">Signal</keyword>
<dbReference type="GO" id="GO:0055085">
    <property type="term" value="P:transmembrane transport"/>
    <property type="evidence" value="ECO:0007669"/>
    <property type="project" value="InterPro"/>
</dbReference>
<dbReference type="Gene3D" id="3.30.1150.10">
    <property type="match status" value="1"/>
</dbReference>
<feature type="domain" description="TonB C-terminal" evidence="2">
    <location>
        <begin position="103"/>
        <end position="161"/>
    </location>
</feature>
<dbReference type="RefSeq" id="WP_024740290.1">
    <property type="nucleotide sequence ID" value="NZ_BAUG01000005.1"/>
</dbReference>
<name>A0A2H1E636_9FLAO</name>
<dbReference type="EMBL" id="LT634361">
    <property type="protein sequence ID" value="SFZ80139.1"/>
    <property type="molecule type" value="Genomic_DNA"/>
</dbReference>
<gene>
    <name evidence="3" type="ORF">MARIT_0229</name>
</gene>
<accession>A0A2H1E636</accession>
<evidence type="ECO:0000259" key="2">
    <source>
        <dbReference type="Pfam" id="PF03544"/>
    </source>
</evidence>
<reference evidence="3 4" key="1">
    <citation type="submission" date="2016-11" db="EMBL/GenBank/DDBJ databases">
        <authorList>
            <person name="Jaros S."/>
            <person name="Januszkiewicz K."/>
            <person name="Wedrychowicz H."/>
        </authorList>
    </citation>
    <scope>NUCLEOTIDE SEQUENCE [LARGE SCALE GENOMIC DNA]</scope>
    <source>
        <strain evidence="3">NCIMB 2154T</strain>
    </source>
</reference>
<dbReference type="Proteomes" id="UP000231564">
    <property type="component" value="Chromosome MARIT"/>
</dbReference>